<evidence type="ECO:0000256" key="5">
    <source>
        <dbReference type="ARBA" id="ARBA00023027"/>
    </source>
</evidence>
<keyword evidence="6" id="KW-0443">Lipid metabolism</keyword>
<dbReference type="KEGG" id="dmp:FAK_20560"/>
<protein>
    <submittedName>
        <fullName evidence="11">3-hydroxyacyl-CoA dehydrogenase</fullName>
    </submittedName>
</protein>
<dbReference type="InterPro" id="IPR008927">
    <property type="entry name" value="6-PGluconate_DH-like_C_sf"/>
</dbReference>
<comment type="pathway">
    <text evidence="1">Lipid metabolism; fatty acid beta-oxidation.</text>
</comment>
<name>A0AAU9EG82_9BACT</name>
<dbReference type="Gene3D" id="1.10.1040.50">
    <property type="match status" value="1"/>
</dbReference>
<proteinExistence type="predicted"/>
<dbReference type="CDD" id="cd06558">
    <property type="entry name" value="crotonase-like"/>
    <property type="match status" value="1"/>
</dbReference>
<keyword evidence="5" id="KW-0520">NAD</keyword>
<evidence type="ECO:0000259" key="10">
    <source>
        <dbReference type="Pfam" id="PF02737"/>
    </source>
</evidence>
<dbReference type="InterPro" id="IPR036291">
    <property type="entry name" value="NAD(P)-bd_dom_sf"/>
</dbReference>
<organism evidence="11 12">
    <name type="scientific">Desulfoferula mesophila</name>
    <dbReference type="NCBI Taxonomy" id="3058419"/>
    <lineage>
        <taxon>Bacteria</taxon>
        <taxon>Pseudomonadati</taxon>
        <taxon>Thermodesulfobacteriota</taxon>
        <taxon>Desulfarculia</taxon>
        <taxon>Desulfarculales</taxon>
        <taxon>Desulfarculaceae</taxon>
        <taxon>Desulfoferula</taxon>
    </lineage>
</organism>
<dbReference type="EMBL" id="AP028679">
    <property type="protein sequence ID" value="BEQ14990.1"/>
    <property type="molecule type" value="Genomic_DNA"/>
</dbReference>
<gene>
    <name evidence="11" type="ORF">FAK_20560</name>
</gene>
<dbReference type="AlphaFoldDB" id="A0AAU9EG82"/>
<feature type="chain" id="PRO_5043998109" evidence="8">
    <location>
        <begin position="25"/>
        <end position="812"/>
    </location>
</feature>
<dbReference type="Gene3D" id="3.40.50.720">
    <property type="entry name" value="NAD(P)-binding Rossmann-like Domain"/>
    <property type="match status" value="1"/>
</dbReference>
<dbReference type="GO" id="GO:0070403">
    <property type="term" value="F:NAD+ binding"/>
    <property type="evidence" value="ECO:0007669"/>
    <property type="project" value="InterPro"/>
</dbReference>
<dbReference type="SUPFAM" id="SSF51735">
    <property type="entry name" value="NAD(P)-binding Rossmann-fold domains"/>
    <property type="match status" value="1"/>
</dbReference>
<evidence type="ECO:0000313" key="11">
    <source>
        <dbReference type="EMBL" id="BEQ14990.1"/>
    </source>
</evidence>
<dbReference type="SUPFAM" id="SSF48179">
    <property type="entry name" value="6-phosphogluconate dehydrogenase C-terminal domain-like"/>
    <property type="match status" value="2"/>
</dbReference>
<dbReference type="Pfam" id="PF00725">
    <property type="entry name" value="3HCDH"/>
    <property type="match status" value="1"/>
</dbReference>
<feature type="domain" description="3-hydroxyacyl-CoA dehydrogenase NAD binding" evidence="10">
    <location>
        <begin position="7"/>
        <end position="204"/>
    </location>
</feature>
<evidence type="ECO:0000259" key="9">
    <source>
        <dbReference type="Pfam" id="PF00725"/>
    </source>
</evidence>
<reference evidence="12" key="1">
    <citation type="journal article" date="2023" name="Arch. Microbiol.">
        <title>Desulfoferula mesophilus gen. nov. sp. nov., a mesophilic sulfate-reducing bacterium isolated from a brackish lake sediment.</title>
        <authorList>
            <person name="Watanabe T."/>
            <person name="Yabe T."/>
            <person name="Tsuji J.M."/>
            <person name="Fukui M."/>
        </authorList>
    </citation>
    <scope>NUCLEOTIDE SEQUENCE [LARGE SCALE GENOMIC DNA]</scope>
    <source>
        <strain evidence="12">12FAK</strain>
    </source>
</reference>
<dbReference type="InterPro" id="IPR029045">
    <property type="entry name" value="ClpP/crotonase-like_dom_sf"/>
</dbReference>
<dbReference type="Pfam" id="PF00378">
    <property type="entry name" value="ECH_1"/>
    <property type="match status" value="1"/>
</dbReference>
<keyword evidence="2" id="KW-0276">Fatty acid metabolism</keyword>
<evidence type="ECO:0000256" key="2">
    <source>
        <dbReference type="ARBA" id="ARBA00022832"/>
    </source>
</evidence>
<dbReference type="Gene3D" id="3.90.226.10">
    <property type="entry name" value="2-enoyl-CoA Hydratase, Chain A, domain 1"/>
    <property type="match status" value="1"/>
</dbReference>
<dbReference type="InterPro" id="IPR001753">
    <property type="entry name" value="Enoyl-CoA_hydra/iso"/>
</dbReference>
<evidence type="ECO:0000256" key="6">
    <source>
        <dbReference type="ARBA" id="ARBA00023098"/>
    </source>
</evidence>
<dbReference type="GO" id="GO:0016042">
    <property type="term" value="P:lipid catabolic process"/>
    <property type="evidence" value="ECO:0007669"/>
    <property type="project" value="UniProtKB-KW"/>
</dbReference>
<accession>A0AAU9EG82</accession>
<feature type="domain" description="3-hydroxyacyl-CoA dehydrogenase C-terminal" evidence="9">
    <location>
        <begin position="208"/>
        <end position="307"/>
    </location>
</feature>
<keyword evidence="3" id="KW-0442">Lipid degradation</keyword>
<dbReference type="GO" id="GO:0003857">
    <property type="term" value="F:(3S)-3-hydroxyacyl-CoA dehydrogenase (NAD+) activity"/>
    <property type="evidence" value="ECO:0007669"/>
    <property type="project" value="UniProtKB-EC"/>
</dbReference>
<evidence type="ECO:0000256" key="7">
    <source>
        <dbReference type="ARBA" id="ARBA00049556"/>
    </source>
</evidence>
<evidence type="ECO:0000313" key="12">
    <source>
        <dbReference type="Proteomes" id="UP001366166"/>
    </source>
</evidence>
<keyword evidence="8" id="KW-0732">Signal</keyword>
<evidence type="ECO:0000256" key="8">
    <source>
        <dbReference type="SAM" id="SignalP"/>
    </source>
</evidence>
<dbReference type="GO" id="GO:0006631">
    <property type="term" value="P:fatty acid metabolic process"/>
    <property type="evidence" value="ECO:0007669"/>
    <property type="project" value="UniProtKB-KW"/>
</dbReference>
<comment type="catalytic activity">
    <reaction evidence="7">
        <text>a (3S)-3-hydroxyacyl-CoA + NAD(+) = a 3-oxoacyl-CoA + NADH + H(+)</text>
        <dbReference type="Rhea" id="RHEA:22432"/>
        <dbReference type="ChEBI" id="CHEBI:15378"/>
        <dbReference type="ChEBI" id="CHEBI:57318"/>
        <dbReference type="ChEBI" id="CHEBI:57540"/>
        <dbReference type="ChEBI" id="CHEBI:57945"/>
        <dbReference type="ChEBI" id="CHEBI:90726"/>
        <dbReference type="EC" id="1.1.1.35"/>
    </reaction>
</comment>
<dbReference type="Proteomes" id="UP001366166">
    <property type="component" value="Chromosome"/>
</dbReference>
<dbReference type="SUPFAM" id="SSF52096">
    <property type="entry name" value="ClpP/crotonase"/>
    <property type="match status" value="1"/>
</dbReference>
<feature type="signal peptide" evidence="8">
    <location>
        <begin position="1"/>
        <end position="24"/>
    </location>
</feature>
<dbReference type="Pfam" id="PF02737">
    <property type="entry name" value="3HCDH_N"/>
    <property type="match status" value="1"/>
</dbReference>
<sequence length="812" mass="89506">MSLKIKKVGVIGAGVMGATIAAHMANVGLSTVLLDIVPPKMPDPLAKKGVSEDSPVYRNYFAQNGLQGALKSKPASFYVPENASLVTTGNLEDNLDLLADCDWIIEVVVELLNIKKDLLARIEKVRAPHAVVTTNTSGISVASMSEDLSPEFQEHFLGTHFFNPPRYMKLFEIIPGPKTKPEVIEGMAQFAEEVLGKGVVFAKDTPNFVANRIGVFGMCYMNRLLDEMGLSFEEADALTGTVLGRPKMASYRLADLVGLDTMGHVAANVFDGCPDDEQREVFQPPEWFNKMISNGWLGNKTKQGFYKRVKTPEGKKDTLVLDRETMEYRPKNKVKFASLEAAKQAPGGKGKLKAMFYAKDKAGEFTFKHMSAGLIYAANRIPEIADDIVNIDNAMKWGFNWKTGPFETWDALDLAKAVEAMKAGGFSVPAWVEEMLAAGNESFYKKENGELYYYDLPSKGYKLVEMSPQIILLPSLKERNKTVMENKGASLIDLGDGVLCLEFHSKMNSLGQDIITLCEKAADMVEEEGWEGLVVANHGTNFSVGANLMLVLFTAQEEEWDELDWMIKKFQDAFMRLKYCSKPVVAAPHQMALGGGCEICLASDRVVAAAETYIGLVEVGVGVIPAGGGTKELLLRNTHERVFKIARGGLYPKQVYLLPFVARAFETIAMAKVATSAPEALKMGIFRPSDKVVVNADYRIKKAKDNVIAMNLAGYTPPRPIDNVRVMGRDSMGVFNYALYNMHKAGFVTDHDITVAMEVARVLTGGNVLPETEVSEQYLLDLEREAFLKLCGMPQTQARMAHMLKTGKPLRN</sequence>
<dbReference type="PANTHER" id="PTHR48075">
    <property type="entry name" value="3-HYDROXYACYL-COA DEHYDROGENASE FAMILY PROTEIN"/>
    <property type="match status" value="1"/>
</dbReference>
<dbReference type="PANTHER" id="PTHR48075:SF7">
    <property type="entry name" value="3-HYDROXYACYL-COA DEHYDROGENASE-RELATED"/>
    <property type="match status" value="1"/>
</dbReference>
<dbReference type="InterPro" id="IPR006176">
    <property type="entry name" value="3-OHacyl-CoA_DH_NAD-bd"/>
</dbReference>
<dbReference type="InterPro" id="IPR006108">
    <property type="entry name" value="3HC_DH_C"/>
</dbReference>
<evidence type="ECO:0000256" key="4">
    <source>
        <dbReference type="ARBA" id="ARBA00023002"/>
    </source>
</evidence>
<evidence type="ECO:0000256" key="3">
    <source>
        <dbReference type="ARBA" id="ARBA00022963"/>
    </source>
</evidence>
<keyword evidence="12" id="KW-1185">Reference proteome</keyword>
<evidence type="ECO:0000256" key="1">
    <source>
        <dbReference type="ARBA" id="ARBA00005005"/>
    </source>
</evidence>
<keyword evidence="4" id="KW-0560">Oxidoreductase</keyword>
<dbReference type="RefSeq" id="WP_338598768.1">
    <property type="nucleotide sequence ID" value="NZ_AP028679.1"/>
</dbReference>